<organism evidence="1 2">
    <name type="scientific">Punica granatum</name>
    <name type="common">Pomegranate</name>
    <dbReference type="NCBI Taxonomy" id="22663"/>
    <lineage>
        <taxon>Eukaryota</taxon>
        <taxon>Viridiplantae</taxon>
        <taxon>Streptophyta</taxon>
        <taxon>Embryophyta</taxon>
        <taxon>Tracheophyta</taxon>
        <taxon>Spermatophyta</taxon>
        <taxon>Magnoliopsida</taxon>
        <taxon>eudicotyledons</taxon>
        <taxon>Gunneridae</taxon>
        <taxon>Pentapetalae</taxon>
        <taxon>rosids</taxon>
        <taxon>malvids</taxon>
        <taxon>Myrtales</taxon>
        <taxon>Lythraceae</taxon>
        <taxon>Punica</taxon>
    </lineage>
</organism>
<sequence>MRWEWNFWAVVVSQDASLNPHLHSKKICFRYCVKAIQRTREEPGILKKSQERALGLYVYTLSSRTFFSPSANSIKNLVLLARDLLIIAITS</sequence>
<comment type="caution">
    <text evidence="1">The sequence shown here is derived from an EMBL/GenBank/DDBJ whole genome shotgun (WGS) entry which is preliminary data.</text>
</comment>
<proteinExistence type="predicted"/>
<accession>A0A218VQ15</accession>
<gene>
    <name evidence="1" type="ORF">CDL15_Pgr000008</name>
</gene>
<dbReference type="AlphaFoldDB" id="A0A218VQ15"/>
<dbReference type="EMBL" id="MTKT01015609">
    <property type="protein sequence ID" value="OWM62607.1"/>
    <property type="molecule type" value="Genomic_DNA"/>
</dbReference>
<evidence type="ECO:0000313" key="1">
    <source>
        <dbReference type="EMBL" id="OWM62607.1"/>
    </source>
</evidence>
<dbReference type="Proteomes" id="UP000197138">
    <property type="component" value="Unassembled WGS sequence"/>
</dbReference>
<evidence type="ECO:0000313" key="2">
    <source>
        <dbReference type="Proteomes" id="UP000197138"/>
    </source>
</evidence>
<reference evidence="2" key="1">
    <citation type="journal article" date="2017" name="Plant J.">
        <title>The pomegranate (Punica granatum L.) genome and the genomics of punicalagin biosynthesis.</title>
        <authorList>
            <person name="Qin G."/>
            <person name="Xu C."/>
            <person name="Ming R."/>
            <person name="Tang H."/>
            <person name="Guyot R."/>
            <person name="Kramer E.M."/>
            <person name="Hu Y."/>
            <person name="Yi X."/>
            <person name="Qi Y."/>
            <person name="Xu X."/>
            <person name="Gao Z."/>
            <person name="Pan H."/>
            <person name="Jian J."/>
            <person name="Tian Y."/>
            <person name="Yue Z."/>
            <person name="Xu Y."/>
        </authorList>
    </citation>
    <scope>NUCLEOTIDE SEQUENCE [LARGE SCALE GENOMIC DNA]</scope>
    <source>
        <strain evidence="2">cv. Dabenzi</strain>
    </source>
</reference>
<protein>
    <submittedName>
        <fullName evidence="1">Uncharacterized protein</fullName>
    </submittedName>
</protein>
<name>A0A218VQ15_PUNGR</name>